<dbReference type="Pfam" id="PF04357">
    <property type="entry name" value="TamB"/>
    <property type="match status" value="1"/>
</dbReference>
<evidence type="ECO:0000256" key="1">
    <source>
        <dbReference type="ARBA" id="ARBA00004167"/>
    </source>
</evidence>
<evidence type="ECO:0000313" key="6">
    <source>
        <dbReference type="EMBL" id="MBG0778310.1"/>
    </source>
</evidence>
<evidence type="ECO:0000256" key="3">
    <source>
        <dbReference type="ARBA" id="ARBA00022989"/>
    </source>
</evidence>
<keyword evidence="3" id="KW-1133">Transmembrane helix</keyword>
<dbReference type="Proteomes" id="UP000706172">
    <property type="component" value="Unassembled WGS sequence"/>
</dbReference>
<dbReference type="GO" id="GO:0009306">
    <property type="term" value="P:protein secretion"/>
    <property type="evidence" value="ECO:0007669"/>
    <property type="project" value="InterPro"/>
</dbReference>
<gene>
    <name evidence="6" type="ORF">H0S81_00035</name>
</gene>
<evidence type="ECO:0000256" key="2">
    <source>
        <dbReference type="ARBA" id="ARBA00022692"/>
    </source>
</evidence>
<comment type="caution">
    <text evidence="6">The sequence shown here is derived from an EMBL/GenBank/DDBJ whole genome shotgun (WGS) entry which is preliminary data.</text>
</comment>
<dbReference type="InterPro" id="IPR007452">
    <property type="entry name" value="TamB_C"/>
</dbReference>
<dbReference type="EMBL" id="JACCQK010000002">
    <property type="protein sequence ID" value="MBG0778310.1"/>
    <property type="molecule type" value="Genomic_DNA"/>
</dbReference>
<reference evidence="6" key="1">
    <citation type="submission" date="2020-07" db="EMBL/GenBank/DDBJ databases">
        <title>Severe corrosion of carbon steel in oil field produced water can be linked to methanogenic archaea containing a special type of NiFe hydrogenase.</title>
        <authorList>
            <person name="Lahme S."/>
            <person name="Mand J."/>
            <person name="Longwell J."/>
            <person name="Smith R."/>
            <person name="Enning D."/>
        </authorList>
    </citation>
    <scope>NUCLEOTIDE SEQUENCE</scope>
    <source>
        <strain evidence="6">MIC098Bin6</strain>
    </source>
</reference>
<sequence length="1173" mass="126588">MDKEGMRDDGPEAEITEPGLPVNVIIKKAQITHSAVSFSDPVNTVSAGSLHVTVKEVDLQQMSGEITVNVGDAVFSGAGKNLDIRTIDVFASVQEKKWVTFRMDLDSEIGGLAAAGSVDDLFHNPHMDLTLDITTDLSAVSHISQEMPDLGGNIHLTVAGKGPVNDPAVQVRIKGQQLAMAPDMQDGSLDIAMNLANRVLHLEQGRADLLGIQAAFSGSTDLSRVFPDGFLGPAHDFEQLNYALSFNQTEGDFQHLASWIPGFSGKFSSRGRIQGRGISVDTLAAGYELTAVFKGLKQDESEIDPLDLDIQVSGNIERQLLTLDRLSVDTRLAQVQASGKYHLADQILDVSLTVSSDDLYAVTQTFGLSPAKGRVNAAVQATGPISGPDISVTLAGRELTAAGILVNQVDFKGNLDPKGRATLTDFTVRGPGLDLAVSGDADLFDTGFVLKKRIRVFLKTMGNILPKTVLARSDLDVDPQFLDTHVEFDLKSHVDYDMGTAVAIAEVKDITIPRQDLEAMIDLNNHRFSLFLENLADISGVLDMKKSAYTLDIDFNAGDFSPLLRAVGITNISGGVEGWVRSGGTLPRDVTAPLETPLAAAKGGITIKADISGMADQPDVNALISLTDLSWHPESPLPEISDLNGRLSFKDVHLDLLHTHAADSNDVSTAEAGGMIPVKSVQADLGLNRLDEKGLDLQLTLDQSILLDTSFNPETSAFDVTATFSATPLDPFVNAAGIFGITGHVDGQIESRGRIDMDLPPQITEQLKPAAGSLRLDADVAGSFHDPQINAGIVLDKLYYPVPEAGLTVSNLNGMVTLSNDQLKIEALSAELGQGTLDISGDLGLENFLPVTGQARVLAHHVGVSIEDTLDAAFNTDLTFSGSREKSRVTGSVQLIHGEFYKDFDFDLAEALESRKMGRAGPVDMPSKSGGPSFFEKTTLDIDVNYKDPFLLDNNLAFIMVEPDLKISGTVRQPVLTGRADIAEGTVVYHKRQFEIDKGIIDFVDPFRIDPKITLQASTAIRKWVIYMDVSGKMDNLRFKLYANPAETHEDILSLLIIGKTTRELGKGGGSYTGILADKASEMIGKEVSSSTPLDTFKLGYDESDGQGGNVSVTMGKKLSERLEVIYSMETEEQETVHTNSAEYKMLENVILRAFNDSQEDFGTEITLKLEFR</sequence>
<organism evidence="6 7">
    <name type="scientific">Desulfotignum balticum</name>
    <dbReference type="NCBI Taxonomy" id="115781"/>
    <lineage>
        <taxon>Bacteria</taxon>
        <taxon>Pseudomonadati</taxon>
        <taxon>Thermodesulfobacteriota</taxon>
        <taxon>Desulfobacteria</taxon>
        <taxon>Desulfobacterales</taxon>
        <taxon>Desulfobacteraceae</taxon>
        <taxon>Desulfotignum</taxon>
    </lineage>
</organism>
<evidence type="ECO:0000256" key="4">
    <source>
        <dbReference type="ARBA" id="ARBA00023136"/>
    </source>
</evidence>
<accession>A0A931CSM2</accession>
<dbReference type="GO" id="GO:0005886">
    <property type="term" value="C:plasma membrane"/>
    <property type="evidence" value="ECO:0007669"/>
    <property type="project" value="InterPro"/>
</dbReference>
<evidence type="ECO:0000259" key="5">
    <source>
        <dbReference type="Pfam" id="PF04357"/>
    </source>
</evidence>
<dbReference type="PANTHER" id="PTHR36985">
    <property type="entry name" value="TRANSLOCATION AND ASSEMBLY MODULE SUBUNIT TAMB"/>
    <property type="match status" value="1"/>
</dbReference>
<keyword evidence="2" id="KW-0812">Transmembrane</keyword>
<dbReference type="AlphaFoldDB" id="A0A931CSM2"/>
<proteinExistence type="predicted"/>
<name>A0A931CSM2_9BACT</name>
<protein>
    <submittedName>
        <fullName evidence="6">Translocation/assembly module TamB domain-containing protein</fullName>
    </submittedName>
</protein>
<feature type="domain" description="Translocation and assembly module TamB C-terminal" evidence="5">
    <location>
        <begin position="828"/>
        <end position="1169"/>
    </location>
</feature>
<dbReference type="PANTHER" id="PTHR36985:SF1">
    <property type="entry name" value="TRANSLOCATION AND ASSEMBLY MODULE SUBUNIT TAMB"/>
    <property type="match status" value="1"/>
</dbReference>
<keyword evidence="4" id="KW-0472">Membrane</keyword>
<dbReference type="GO" id="GO:0097347">
    <property type="term" value="C:TAM protein secretion complex"/>
    <property type="evidence" value="ECO:0007669"/>
    <property type="project" value="TreeGrafter"/>
</dbReference>
<evidence type="ECO:0000313" key="7">
    <source>
        <dbReference type="Proteomes" id="UP000706172"/>
    </source>
</evidence>
<comment type="subcellular location">
    <subcellularLocation>
        <location evidence="1">Membrane</location>
        <topology evidence="1">Single-pass membrane protein</topology>
    </subcellularLocation>
</comment>